<proteinExistence type="predicted"/>
<dbReference type="PANTHER" id="PTHR21503:SF8">
    <property type="entry name" value="F-BOX ASSOCIATED DOMAIN-CONTAINING PROTEIN-RELATED"/>
    <property type="match status" value="1"/>
</dbReference>
<dbReference type="InParanoid" id="G0NM00"/>
<dbReference type="Proteomes" id="UP000008068">
    <property type="component" value="Unassembled WGS sequence"/>
</dbReference>
<keyword evidence="2" id="KW-1185">Reference proteome</keyword>
<dbReference type="EMBL" id="GL379908">
    <property type="protein sequence ID" value="EGT33953.1"/>
    <property type="molecule type" value="Genomic_DNA"/>
</dbReference>
<organism evidence="2">
    <name type="scientific">Caenorhabditis brenneri</name>
    <name type="common">Nematode worm</name>
    <dbReference type="NCBI Taxonomy" id="135651"/>
    <lineage>
        <taxon>Eukaryota</taxon>
        <taxon>Metazoa</taxon>
        <taxon>Ecdysozoa</taxon>
        <taxon>Nematoda</taxon>
        <taxon>Chromadorea</taxon>
        <taxon>Rhabditida</taxon>
        <taxon>Rhabditina</taxon>
        <taxon>Rhabditomorpha</taxon>
        <taxon>Rhabditoidea</taxon>
        <taxon>Rhabditidae</taxon>
        <taxon>Peloderinae</taxon>
        <taxon>Caenorhabditis</taxon>
    </lineage>
</organism>
<accession>G0NM00</accession>
<dbReference type="AlphaFoldDB" id="G0NM00"/>
<evidence type="ECO:0000313" key="2">
    <source>
        <dbReference type="Proteomes" id="UP000008068"/>
    </source>
</evidence>
<dbReference type="HOGENOM" id="CLU_967173_0_0_1"/>
<evidence type="ECO:0000313" key="1">
    <source>
        <dbReference type="EMBL" id="EGT33953.1"/>
    </source>
</evidence>
<evidence type="ECO:0008006" key="3">
    <source>
        <dbReference type="Google" id="ProtNLM"/>
    </source>
</evidence>
<name>G0NM00_CAEBE</name>
<gene>
    <name evidence="1" type="ORF">CAEBREN_03776</name>
</gene>
<protein>
    <recommendedName>
        <fullName evidence="3">F-box domain-containing protein</fullName>
    </recommendedName>
</protein>
<sequence>MKFFKFPYLVQRNIIPQLSPSAAFLFSTCSKRTHRMVTLWNKHPNSEIWFNTQQKSGAYVFYIQKENGIKERILDMVKKDAIAINRKWLDINLNGENVRVPCDGITGFVQIGLNPFDDDRFSNVLNVFKYLLKLFNTSSNVFISPYNCSIYGCKSQDYVLKSWPTDHLLQFYPSENMTIVPKNFPRTIPINTDVYILDVEHVIMQASDSNIIDTLFLFKGKHILYTNESHCLIFITIFLNSWKKQKYQNFSSLVIHFAPGYGINEQLILKGIDFKKSDKKRIFTYPQM</sequence>
<reference evidence="2" key="1">
    <citation type="submission" date="2011-07" db="EMBL/GenBank/DDBJ databases">
        <authorList>
            <consortium name="Caenorhabditis brenneri Sequencing and Analysis Consortium"/>
            <person name="Wilson R.K."/>
        </authorList>
    </citation>
    <scope>NUCLEOTIDE SEQUENCE [LARGE SCALE GENOMIC DNA]</scope>
    <source>
        <strain evidence="2">PB2801</strain>
    </source>
</reference>
<dbReference type="PANTHER" id="PTHR21503">
    <property type="entry name" value="F-BOX-CONTAINING HYPOTHETICAL PROTEIN C.ELEGANS"/>
    <property type="match status" value="1"/>
</dbReference>